<name>A0A242MPJ8_CABSO</name>
<dbReference type="SUPFAM" id="SSF52540">
    <property type="entry name" value="P-loop containing nucleoside triphosphate hydrolases"/>
    <property type="match status" value="1"/>
</dbReference>
<evidence type="ECO:0000256" key="6">
    <source>
        <dbReference type="ARBA" id="ARBA00049117"/>
    </source>
</evidence>
<keyword evidence="2" id="KW-0378">Hydrolase</keyword>
<dbReference type="SMART" id="SM00833">
    <property type="entry name" value="CobW_C"/>
    <property type="match status" value="1"/>
</dbReference>
<evidence type="ECO:0000256" key="4">
    <source>
        <dbReference type="ARBA" id="ARBA00034320"/>
    </source>
</evidence>
<dbReference type="GO" id="GO:0016787">
    <property type="term" value="F:hydrolase activity"/>
    <property type="evidence" value="ECO:0007669"/>
    <property type="project" value="UniProtKB-KW"/>
</dbReference>
<dbReference type="InterPro" id="IPR051316">
    <property type="entry name" value="Zinc-reg_GTPase_activator"/>
</dbReference>
<comment type="caution">
    <text evidence="8">The sequence shown here is derived from an EMBL/GenBank/DDBJ whole genome shotgun (WGS) entry which is preliminary data.</text>
</comment>
<protein>
    <submittedName>
        <fullName evidence="8">Putative metal chaperone, involved in Zn homeostasis, GTPase of COG0523 family</fullName>
    </submittedName>
</protein>
<dbReference type="AlphaFoldDB" id="A0A242MPJ8"/>
<sequence>MHQRQAQRKIPVTVISGFLGAGKTTLVNHLMQQHTGGRIGVVVNEFGEVGIDGQLIVAEEEALIEINNGCVCCTVRADLVASVKELLARSHAGIERLIVETSGLADPAPVLQTFLADPDLREAVELESVVTVVDGHHFGQQLNDEIVREQVAFADVIVINKIDLIDQLALQQLELQIRSLNPTASITTASHSRVAADSLLGVRRFSLPALLELEPDLLDENAHDHEHDVSIQSCALIETGALDPDRFNRWINQLVQERGQQLMRMKGVLHFASEPRQFHFHSVHMLLEARPGRVWRADETRENKFVFIGRDLDMPRLRKAFADCLCPS</sequence>
<organism evidence="8 9">
    <name type="scientific">Caballeronia sordidicola</name>
    <name type="common">Burkholderia sordidicola</name>
    <dbReference type="NCBI Taxonomy" id="196367"/>
    <lineage>
        <taxon>Bacteria</taxon>
        <taxon>Pseudomonadati</taxon>
        <taxon>Pseudomonadota</taxon>
        <taxon>Betaproteobacteria</taxon>
        <taxon>Burkholderiales</taxon>
        <taxon>Burkholderiaceae</taxon>
        <taxon>Caballeronia</taxon>
    </lineage>
</organism>
<dbReference type="Gene3D" id="3.40.50.300">
    <property type="entry name" value="P-loop containing nucleotide triphosphate hydrolases"/>
    <property type="match status" value="1"/>
</dbReference>
<dbReference type="SUPFAM" id="SSF90002">
    <property type="entry name" value="Hypothetical protein YjiA, C-terminal domain"/>
    <property type="match status" value="1"/>
</dbReference>
<accession>A0A242MPJ8</accession>
<feature type="domain" description="CobW C-terminal" evidence="7">
    <location>
        <begin position="231"/>
        <end position="325"/>
    </location>
</feature>
<comment type="function">
    <text evidence="5">Zinc chaperone that directly transfers zinc cofactor to target proteins, thereby activating them. Zinc is transferred from the CXCC motif in the GTPase domain to the zinc binding site in target proteins in a process requiring GTP hydrolysis.</text>
</comment>
<proteinExistence type="inferred from homology"/>
<dbReference type="EMBL" id="NBTZ01000087">
    <property type="protein sequence ID" value="OTP72694.1"/>
    <property type="molecule type" value="Genomic_DNA"/>
</dbReference>
<dbReference type="GO" id="GO:0000166">
    <property type="term" value="F:nucleotide binding"/>
    <property type="evidence" value="ECO:0007669"/>
    <property type="project" value="UniProtKB-KW"/>
</dbReference>
<dbReference type="InterPro" id="IPR036627">
    <property type="entry name" value="CobW-likC_sf"/>
</dbReference>
<keyword evidence="1" id="KW-0547">Nucleotide-binding</keyword>
<evidence type="ECO:0000256" key="5">
    <source>
        <dbReference type="ARBA" id="ARBA00045658"/>
    </source>
</evidence>
<dbReference type="Proteomes" id="UP000195221">
    <property type="component" value="Unassembled WGS sequence"/>
</dbReference>
<dbReference type="RefSeq" id="WP_062171531.1">
    <property type="nucleotide sequence ID" value="NZ_MSRG01000024.1"/>
</dbReference>
<evidence type="ECO:0000256" key="3">
    <source>
        <dbReference type="ARBA" id="ARBA00023186"/>
    </source>
</evidence>
<dbReference type="InterPro" id="IPR003495">
    <property type="entry name" value="CobW/HypB/UreG_nucleotide-bd"/>
</dbReference>
<dbReference type="InterPro" id="IPR011629">
    <property type="entry name" value="CobW-like_C"/>
</dbReference>
<dbReference type="InterPro" id="IPR027417">
    <property type="entry name" value="P-loop_NTPase"/>
</dbReference>
<dbReference type="CDD" id="cd03112">
    <property type="entry name" value="CobW-like"/>
    <property type="match status" value="1"/>
</dbReference>
<dbReference type="Pfam" id="PF07683">
    <property type="entry name" value="CobW_C"/>
    <property type="match status" value="1"/>
</dbReference>
<evidence type="ECO:0000259" key="7">
    <source>
        <dbReference type="SMART" id="SM00833"/>
    </source>
</evidence>
<evidence type="ECO:0000256" key="1">
    <source>
        <dbReference type="ARBA" id="ARBA00022741"/>
    </source>
</evidence>
<dbReference type="Pfam" id="PF02492">
    <property type="entry name" value="cobW"/>
    <property type="match status" value="1"/>
</dbReference>
<dbReference type="Gene3D" id="3.30.1220.10">
    <property type="entry name" value="CobW-like, C-terminal domain"/>
    <property type="match status" value="1"/>
</dbReference>
<evidence type="ECO:0000313" key="9">
    <source>
        <dbReference type="Proteomes" id="UP000195221"/>
    </source>
</evidence>
<reference evidence="8 9" key="1">
    <citation type="submission" date="2017-03" db="EMBL/GenBank/DDBJ databases">
        <title>Genome analysis of strain PAMC 26577.</title>
        <authorList>
            <person name="Oh H.-M."/>
            <person name="Yang J.-A."/>
        </authorList>
    </citation>
    <scope>NUCLEOTIDE SEQUENCE [LARGE SCALE GENOMIC DNA]</scope>
    <source>
        <strain evidence="8 9">PAMC 26577</strain>
    </source>
</reference>
<dbReference type="GO" id="GO:0005737">
    <property type="term" value="C:cytoplasm"/>
    <property type="evidence" value="ECO:0007669"/>
    <property type="project" value="TreeGrafter"/>
</dbReference>
<keyword evidence="3" id="KW-0143">Chaperone</keyword>
<evidence type="ECO:0000313" key="8">
    <source>
        <dbReference type="EMBL" id="OTP72694.1"/>
    </source>
</evidence>
<gene>
    <name evidence="8" type="ORF">PAMC26577_20540</name>
</gene>
<comment type="similarity">
    <text evidence="4">Belongs to the SIMIBI class G3E GTPase family. ZNG1 subfamily.</text>
</comment>
<comment type="catalytic activity">
    <reaction evidence="6">
        <text>GTP + H2O = GDP + phosphate + H(+)</text>
        <dbReference type="Rhea" id="RHEA:19669"/>
        <dbReference type="ChEBI" id="CHEBI:15377"/>
        <dbReference type="ChEBI" id="CHEBI:15378"/>
        <dbReference type="ChEBI" id="CHEBI:37565"/>
        <dbReference type="ChEBI" id="CHEBI:43474"/>
        <dbReference type="ChEBI" id="CHEBI:58189"/>
    </reaction>
    <physiologicalReaction direction="left-to-right" evidence="6">
        <dbReference type="Rhea" id="RHEA:19670"/>
    </physiologicalReaction>
</comment>
<dbReference type="PANTHER" id="PTHR13748">
    <property type="entry name" value="COBW-RELATED"/>
    <property type="match status" value="1"/>
</dbReference>
<dbReference type="PANTHER" id="PTHR13748:SF62">
    <property type="entry name" value="COBW DOMAIN-CONTAINING PROTEIN"/>
    <property type="match status" value="1"/>
</dbReference>
<evidence type="ECO:0000256" key="2">
    <source>
        <dbReference type="ARBA" id="ARBA00022801"/>
    </source>
</evidence>